<dbReference type="GO" id="GO:0048471">
    <property type="term" value="C:perinuclear region of cytoplasm"/>
    <property type="evidence" value="ECO:0007669"/>
    <property type="project" value="UniProtKB-SubCell"/>
</dbReference>
<evidence type="ECO:0000256" key="9">
    <source>
        <dbReference type="ARBA" id="ARBA00031186"/>
    </source>
</evidence>
<keyword evidence="7" id="KW-0539">Nucleus</keyword>
<evidence type="ECO:0000256" key="4">
    <source>
        <dbReference type="ARBA" id="ARBA00022490"/>
    </source>
</evidence>
<reference evidence="12" key="2">
    <citation type="submission" date="2025-09" db="UniProtKB">
        <authorList>
            <consortium name="Ensembl"/>
        </authorList>
    </citation>
    <scope>IDENTIFICATION</scope>
</reference>
<evidence type="ECO:0000313" key="12">
    <source>
        <dbReference type="Ensembl" id="ENSLLEP00000026051.1"/>
    </source>
</evidence>
<evidence type="ECO:0000256" key="7">
    <source>
        <dbReference type="ARBA" id="ARBA00023242"/>
    </source>
</evidence>
<evidence type="ECO:0000256" key="5">
    <source>
        <dbReference type="ARBA" id="ARBA00022763"/>
    </source>
</evidence>
<dbReference type="OrthoDB" id="7479084at2759"/>
<comment type="subcellular location">
    <subcellularLocation>
        <location evidence="2">Cytoplasm</location>
        <location evidence="2">Perinuclear region</location>
    </subcellularLocation>
    <subcellularLocation>
        <location evidence="1">Nucleus</location>
    </subcellularLocation>
</comment>
<dbReference type="GO" id="GO:0003682">
    <property type="term" value="F:chromatin binding"/>
    <property type="evidence" value="ECO:0007669"/>
    <property type="project" value="TreeGrafter"/>
</dbReference>
<keyword evidence="4" id="KW-0963">Cytoplasm</keyword>
<protein>
    <recommendedName>
        <fullName evidence="3">PCNA-associated factor</fullName>
    </recommendedName>
    <alternativeName>
        <fullName evidence="8">PCNA-associated factor of 15 kDa</fullName>
    </alternativeName>
    <alternativeName>
        <fullName evidence="9">PCNA-clamp-associated factor</fullName>
    </alternativeName>
</protein>
<organism evidence="12 13">
    <name type="scientific">Leptobrachium leishanense</name>
    <name type="common">Leishan spiny toad</name>
    <dbReference type="NCBI Taxonomy" id="445787"/>
    <lineage>
        <taxon>Eukaryota</taxon>
        <taxon>Metazoa</taxon>
        <taxon>Chordata</taxon>
        <taxon>Craniata</taxon>
        <taxon>Vertebrata</taxon>
        <taxon>Euteleostomi</taxon>
        <taxon>Amphibia</taxon>
        <taxon>Batrachia</taxon>
        <taxon>Anura</taxon>
        <taxon>Pelobatoidea</taxon>
        <taxon>Megophryidae</taxon>
        <taxon>Leptobrachium</taxon>
    </lineage>
</organism>
<keyword evidence="6" id="KW-0234">DNA repair</keyword>
<accession>A0A8C5PPS8</accession>
<feature type="compositionally biased region" description="Polar residues" evidence="10">
    <location>
        <begin position="32"/>
        <end position="46"/>
    </location>
</feature>
<dbReference type="GO" id="GO:0019985">
    <property type="term" value="P:translesion synthesis"/>
    <property type="evidence" value="ECO:0007669"/>
    <property type="project" value="TreeGrafter"/>
</dbReference>
<dbReference type="PANTHER" id="PTHR15679">
    <property type="entry name" value="PCNA-ASSOCIATED FACTOR"/>
    <property type="match status" value="1"/>
</dbReference>
<evidence type="ECO:0000256" key="3">
    <source>
        <dbReference type="ARBA" id="ARBA00013777"/>
    </source>
</evidence>
<dbReference type="GeneTree" id="ENSGT00510000048252"/>
<dbReference type="InterPro" id="IPR031444">
    <property type="entry name" value="PCNA-AF_dom"/>
</dbReference>
<dbReference type="AlphaFoldDB" id="A0A8C5PPS8"/>
<evidence type="ECO:0000313" key="13">
    <source>
        <dbReference type="Proteomes" id="UP000694569"/>
    </source>
</evidence>
<evidence type="ECO:0000256" key="10">
    <source>
        <dbReference type="SAM" id="MobiDB-lite"/>
    </source>
</evidence>
<keyword evidence="5" id="KW-0227">DNA damage</keyword>
<reference evidence="12" key="1">
    <citation type="submission" date="2025-08" db="UniProtKB">
        <authorList>
            <consortium name="Ensembl"/>
        </authorList>
    </citation>
    <scope>IDENTIFICATION</scope>
</reference>
<sequence>MVRTKADSAASGSSGSGSYRKAVAARAPRKSFGSSPCPSNNATSPTGKKADKYAGGNPVCVRPTPTWQKGIGDFFGGSPSTSLPEKENRIPSEDEEEAGGSGTAQRKARPLPSDDDMDD</sequence>
<feature type="domain" description="PCNA-associated factor histone-like" evidence="11">
    <location>
        <begin position="1"/>
        <end position="118"/>
    </location>
</feature>
<evidence type="ECO:0000256" key="1">
    <source>
        <dbReference type="ARBA" id="ARBA00004123"/>
    </source>
</evidence>
<name>A0A8C5PPS8_9ANUR</name>
<dbReference type="InterPro" id="IPR040444">
    <property type="entry name" value="PCNA-AF"/>
</dbReference>
<evidence type="ECO:0000256" key="8">
    <source>
        <dbReference type="ARBA" id="ARBA00030014"/>
    </source>
</evidence>
<feature type="region of interest" description="Disordered" evidence="10">
    <location>
        <begin position="1"/>
        <end position="119"/>
    </location>
</feature>
<dbReference type="Pfam" id="PF15715">
    <property type="entry name" value="PAF"/>
    <property type="match status" value="1"/>
</dbReference>
<dbReference type="PANTHER" id="PTHR15679:SF8">
    <property type="entry name" value="PCNA-ASSOCIATED FACTOR"/>
    <property type="match status" value="1"/>
</dbReference>
<dbReference type="Ensembl" id="ENSLLET00000027045.1">
    <property type="protein sequence ID" value="ENSLLEP00000026051.1"/>
    <property type="gene ID" value="ENSLLEG00000016532.1"/>
</dbReference>
<evidence type="ECO:0000256" key="2">
    <source>
        <dbReference type="ARBA" id="ARBA00004556"/>
    </source>
</evidence>
<gene>
    <name evidence="12" type="primary">PCLAF</name>
</gene>
<dbReference type="GO" id="GO:0006281">
    <property type="term" value="P:DNA repair"/>
    <property type="evidence" value="ECO:0007669"/>
    <property type="project" value="UniProtKB-KW"/>
</dbReference>
<feature type="compositionally biased region" description="Low complexity" evidence="10">
    <location>
        <begin position="8"/>
        <end position="18"/>
    </location>
</feature>
<evidence type="ECO:0000256" key="6">
    <source>
        <dbReference type="ARBA" id="ARBA00023204"/>
    </source>
</evidence>
<dbReference type="GO" id="GO:0005634">
    <property type="term" value="C:nucleus"/>
    <property type="evidence" value="ECO:0007669"/>
    <property type="project" value="UniProtKB-SubCell"/>
</dbReference>
<dbReference type="GO" id="GO:0051726">
    <property type="term" value="P:regulation of cell cycle"/>
    <property type="evidence" value="ECO:0007669"/>
    <property type="project" value="InterPro"/>
</dbReference>
<dbReference type="Proteomes" id="UP000694569">
    <property type="component" value="Unplaced"/>
</dbReference>
<evidence type="ECO:0000259" key="11">
    <source>
        <dbReference type="Pfam" id="PF15715"/>
    </source>
</evidence>
<proteinExistence type="predicted"/>
<keyword evidence="13" id="KW-1185">Reference proteome</keyword>